<dbReference type="SUPFAM" id="SSF51735">
    <property type="entry name" value="NAD(P)-binding Rossmann-fold domains"/>
    <property type="match status" value="1"/>
</dbReference>
<evidence type="ECO:0000313" key="11">
    <source>
        <dbReference type="Proteomes" id="UP000051500"/>
    </source>
</evidence>
<dbReference type="GO" id="GO:0008750">
    <property type="term" value="F:proton-translocating NAD(P)+ transhydrogenase activity"/>
    <property type="evidence" value="ECO:0007669"/>
    <property type="project" value="UniProtKB-EC"/>
</dbReference>
<protein>
    <recommendedName>
        <fullName evidence="2">proton-translocating NAD(P)(+) transhydrogenase</fullName>
        <ecNumber evidence="2">7.1.1.1</ecNumber>
    </recommendedName>
</protein>
<dbReference type="CDD" id="cd05304">
    <property type="entry name" value="Rubrum_tdh"/>
    <property type="match status" value="1"/>
</dbReference>
<proteinExistence type="predicted"/>
<dbReference type="SUPFAM" id="SSF52283">
    <property type="entry name" value="Formate/glycerate dehydrogenase catalytic domain-like"/>
    <property type="match status" value="1"/>
</dbReference>
<keyword evidence="3" id="KW-0547">Nucleotide-binding</keyword>
<dbReference type="EMBL" id="JQBZ01000017">
    <property type="protein sequence ID" value="KRN89245.1"/>
    <property type="molecule type" value="Genomic_DNA"/>
</dbReference>
<name>A0A0R2KSQ4_9LACO</name>
<gene>
    <name evidence="10" type="ORF">IV53_GL000158</name>
</gene>
<evidence type="ECO:0000256" key="7">
    <source>
        <dbReference type="ARBA" id="ARBA00048202"/>
    </source>
</evidence>
<dbReference type="PANTHER" id="PTHR10160:SF19">
    <property type="entry name" value="PROTON-TRANSLOCATING NAD(P)(+) TRANSHYDROGENASE"/>
    <property type="match status" value="1"/>
</dbReference>
<dbReference type="SMART" id="SM01002">
    <property type="entry name" value="AlaDh_PNT_C"/>
    <property type="match status" value="1"/>
</dbReference>
<feature type="domain" description="Alanine dehydrogenase/pyridine nucleotide transhydrogenase N-terminal" evidence="9">
    <location>
        <begin position="14"/>
        <end position="157"/>
    </location>
</feature>
<dbReference type="GO" id="GO:0050661">
    <property type="term" value="F:NADP binding"/>
    <property type="evidence" value="ECO:0007669"/>
    <property type="project" value="TreeGrafter"/>
</dbReference>
<evidence type="ECO:0000256" key="6">
    <source>
        <dbReference type="ARBA" id="ARBA00023027"/>
    </source>
</evidence>
<feature type="domain" description="Alanine dehydrogenase/pyridine nucleotide transhydrogenase NAD(H)-binding" evidence="8">
    <location>
        <begin position="166"/>
        <end position="331"/>
    </location>
</feature>
<evidence type="ECO:0000256" key="1">
    <source>
        <dbReference type="ARBA" id="ARBA00003943"/>
    </source>
</evidence>
<comment type="function">
    <text evidence="1">The transhydrogenation between NADH and NADP is coupled to respiration and ATP hydrolysis and functions as a proton pump across the membrane.</text>
</comment>
<dbReference type="eggNOG" id="COG3288">
    <property type="taxonomic scope" value="Bacteria"/>
</dbReference>
<dbReference type="InterPro" id="IPR036291">
    <property type="entry name" value="NAD(P)-bd_dom_sf"/>
</dbReference>
<comment type="caution">
    <text evidence="10">The sequence shown here is derived from an EMBL/GenBank/DDBJ whole genome shotgun (WGS) entry which is preliminary data.</text>
</comment>
<dbReference type="SMART" id="SM01003">
    <property type="entry name" value="AlaDh_PNT_N"/>
    <property type="match status" value="1"/>
</dbReference>
<evidence type="ECO:0000256" key="5">
    <source>
        <dbReference type="ARBA" id="ARBA00022967"/>
    </source>
</evidence>
<organism evidence="10 11">
    <name type="scientific">Ligilactobacillus ceti DSM 22408</name>
    <dbReference type="NCBI Taxonomy" id="1122146"/>
    <lineage>
        <taxon>Bacteria</taxon>
        <taxon>Bacillati</taxon>
        <taxon>Bacillota</taxon>
        <taxon>Bacilli</taxon>
        <taxon>Lactobacillales</taxon>
        <taxon>Lactobacillaceae</taxon>
        <taxon>Ligilactobacillus</taxon>
    </lineage>
</organism>
<dbReference type="PATRIC" id="fig|1122146.4.peg.160"/>
<keyword evidence="11" id="KW-1185">Reference proteome</keyword>
<evidence type="ECO:0000256" key="2">
    <source>
        <dbReference type="ARBA" id="ARBA00012943"/>
    </source>
</evidence>
<keyword evidence="6" id="KW-0520">NAD</keyword>
<dbReference type="Proteomes" id="UP000051500">
    <property type="component" value="Unassembled WGS sequence"/>
</dbReference>
<dbReference type="GO" id="GO:0006740">
    <property type="term" value="P:NADPH regeneration"/>
    <property type="evidence" value="ECO:0007669"/>
    <property type="project" value="TreeGrafter"/>
</dbReference>
<dbReference type="Pfam" id="PF05222">
    <property type="entry name" value="AlaDh_PNT_N"/>
    <property type="match status" value="1"/>
</dbReference>
<dbReference type="AlphaFoldDB" id="A0A0R2KSQ4"/>
<dbReference type="Gene3D" id="3.40.50.720">
    <property type="entry name" value="NAD(P)-binding Rossmann-like Domain"/>
    <property type="match status" value="2"/>
</dbReference>
<evidence type="ECO:0000256" key="4">
    <source>
        <dbReference type="ARBA" id="ARBA00022857"/>
    </source>
</evidence>
<dbReference type="Pfam" id="PF01262">
    <property type="entry name" value="AlaDh_PNT_C"/>
    <property type="match status" value="1"/>
</dbReference>
<evidence type="ECO:0000259" key="8">
    <source>
        <dbReference type="SMART" id="SM01002"/>
    </source>
</evidence>
<comment type="catalytic activity">
    <reaction evidence="7">
        <text>NAD(+) + NADPH + H(+)(in) = NADH + NADP(+) + H(+)(out)</text>
        <dbReference type="Rhea" id="RHEA:47992"/>
        <dbReference type="ChEBI" id="CHEBI:15378"/>
        <dbReference type="ChEBI" id="CHEBI:57540"/>
        <dbReference type="ChEBI" id="CHEBI:57783"/>
        <dbReference type="ChEBI" id="CHEBI:57945"/>
        <dbReference type="ChEBI" id="CHEBI:58349"/>
        <dbReference type="EC" id="7.1.1.1"/>
    </reaction>
</comment>
<evidence type="ECO:0000256" key="3">
    <source>
        <dbReference type="ARBA" id="ARBA00022741"/>
    </source>
</evidence>
<accession>A0A0R2KSQ4</accession>
<dbReference type="GO" id="GO:0005886">
    <property type="term" value="C:plasma membrane"/>
    <property type="evidence" value="ECO:0007669"/>
    <property type="project" value="TreeGrafter"/>
</dbReference>
<dbReference type="InterPro" id="IPR007886">
    <property type="entry name" value="AlaDH/PNT_N"/>
</dbReference>
<dbReference type="InterPro" id="IPR007698">
    <property type="entry name" value="AlaDH/PNT_NAD(H)-bd"/>
</dbReference>
<evidence type="ECO:0000313" key="10">
    <source>
        <dbReference type="EMBL" id="KRN89245.1"/>
    </source>
</evidence>
<reference evidence="10 11" key="1">
    <citation type="journal article" date="2015" name="Genome Announc.">
        <title>Expanding the biotechnology potential of lactobacilli through comparative genomics of 213 strains and associated genera.</title>
        <authorList>
            <person name="Sun Z."/>
            <person name="Harris H.M."/>
            <person name="McCann A."/>
            <person name="Guo C."/>
            <person name="Argimon S."/>
            <person name="Zhang W."/>
            <person name="Yang X."/>
            <person name="Jeffery I.B."/>
            <person name="Cooney J.C."/>
            <person name="Kagawa T.F."/>
            <person name="Liu W."/>
            <person name="Song Y."/>
            <person name="Salvetti E."/>
            <person name="Wrobel A."/>
            <person name="Rasinkangas P."/>
            <person name="Parkhill J."/>
            <person name="Rea M.C."/>
            <person name="O'Sullivan O."/>
            <person name="Ritari J."/>
            <person name="Douillard F.P."/>
            <person name="Paul Ross R."/>
            <person name="Yang R."/>
            <person name="Briner A.E."/>
            <person name="Felis G.E."/>
            <person name="de Vos W.M."/>
            <person name="Barrangou R."/>
            <person name="Klaenhammer T.R."/>
            <person name="Caufield P.W."/>
            <person name="Cui Y."/>
            <person name="Zhang H."/>
            <person name="O'Toole P.W."/>
        </authorList>
    </citation>
    <scope>NUCLEOTIDE SEQUENCE [LARGE SCALE GENOMIC DNA]</scope>
    <source>
        <strain evidence="10 11">DSM 22408</strain>
    </source>
</reference>
<dbReference type="PANTHER" id="PTHR10160">
    <property type="entry name" value="NAD(P) TRANSHYDROGENASE"/>
    <property type="match status" value="1"/>
</dbReference>
<sequence>MERIERSNQQMIIGIPKEIMHDEARVSATPESVKNYVEAGHQVLVEHNAGVGALHVDEEYIAAGATVVDTAQEVYDGAELILKVKEPLFNEQTGKHEVDMMHEGQKLITFIHPAAPINHEMVKNLAKAGVTSLSIEGVPRISRAQNMDALTSMSTCAGYKGMIMATSDLEKFMPMMPTAAGMIPPCKVLVIGVGVAGLQALATAKRLGAVTYASDIRPAAMEQATSLGAKAIETGVAPELAIGEGGYALTLPEDVLEAERAKIAAVLPEMDVVFLSALVPGCLAPNLITEDMVKTMKRGSVIVDIAIDQGGNCEITDPGVKSEKHGVIIEGIKNIPGMLATSSTYMYSANMCNLVTYLTHDGELQLDESDDIVSGMLTTKDGKVVHAGALAAMGGE</sequence>
<evidence type="ECO:0000259" key="9">
    <source>
        <dbReference type="SMART" id="SM01003"/>
    </source>
</evidence>
<dbReference type="STRING" id="1122146.IV53_GL000158"/>
<keyword evidence="5" id="KW-1278">Translocase</keyword>
<keyword evidence="4" id="KW-0521">NADP</keyword>
<dbReference type="EC" id="7.1.1.1" evidence="2"/>